<feature type="non-terminal residue" evidence="1">
    <location>
        <position position="1"/>
    </location>
</feature>
<keyword evidence="2" id="KW-1185">Reference proteome</keyword>
<proteinExistence type="predicted"/>
<dbReference type="EMBL" id="JACEIK010199417">
    <property type="protein sequence ID" value="MCE5167663.1"/>
    <property type="molecule type" value="Genomic_DNA"/>
</dbReference>
<evidence type="ECO:0000313" key="2">
    <source>
        <dbReference type="Proteomes" id="UP000823775"/>
    </source>
</evidence>
<protein>
    <submittedName>
        <fullName evidence="1">Uncharacterized protein</fullName>
    </submittedName>
</protein>
<reference evidence="1 2" key="1">
    <citation type="journal article" date="2021" name="BMC Genomics">
        <title>Datura genome reveals duplications of psychoactive alkaloid biosynthetic genes and high mutation rate following tissue culture.</title>
        <authorList>
            <person name="Rajewski A."/>
            <person name="Carter-House D."/>
            <person name="Stajich J."/>
            <person name="Litt A."/>
        </authorList>
    </citation>
    <scope>NUCLEOTIDE SEQUENCE [LARGE SCALE GENOMIC DNA]</scope>
    <source>
        <strain evidence="1">AR-01</strain>
    </source>
</reference>
<sequence length="102" mass="11514">GRPERKKRKEGGVREGVRSAVCWCANEGGLEWRGRSGGCRFGVNGGFRSLVWRWSFPVAGRQGNDEEEEQRVARVMLVACSGEAGEDEEGCRRHWFSGNERR</sequence>
<dbReference type="Proteomes" id="UP000823775">
    <property type="component" value="Unassembled WGS sequence"/>
</dbReference>
<name>A0ABS8YB54_DATST</name>
<accession>A0ABS8YB54</accession>
<comment type="caution">
    <text evidence="1">The sequence shown here is derived from an EMBL/GenBank/DDBJ whole genome shotgun (WGS) entry which is preliminary data.</text>
</comment>
<gene>
    <name evidence="1" type="ORF">HAX54_015543</name>
</gene>
<organism evidence="1 2">
    <name type="scientific">Datura stramonium</name>
    <name type="common">Jimsonweed</name>
    <name type="synonym">Common thornapple</name>
    <dbReference type="NCBI Taxonomy" id="4076"/>
    <lineage>
        <taxon>Eukaryota</taxon>
        <taxon>Viridiplantae</taxon>
        <taxon>Streptophyta</taxon>
        <taxon>Embryophyta</taxon>
        <taxon>Tracheophyta</taxon>
        <taxon>Spermatophyta</taxon>
        <taxon>Magnoliopsida</taxon>
        <taxon>eudicotyledons</taxon>
        <taxon>Gunneridae</taxon>
        <taxon>Pentapetalae</taxon>
        <taxon>asterids</taxon>
        <taxon>lamiids</taxon>
        <taxon>Solanales</taxon>
        <taxon>Solanaceae</taxon>
        <taxon>Solanoideae</taxon>
        <taxon>Datureae</taxon>
        <taxon>Datura</taxon>
    </lineage>
</organism>
<feature type="non-terminal residue" evidence="1">
    <location>
        <position position="102"/>
    </location>
</feature>
<evidence type="ECO:0000313" key="1">
    <source>
        <dbReference type="EMBL" id="MCE5167663.1"/>
    </source>
</evidence>